<proteinExistence type="predicted"/>
<feature type="region of interest" description="Disordered" evidence="1">
    <location>
        <begin position="481"/>
        <end position="515"/>
    </location>
</feature>
<feature type="region of interest" description="Disordered" evidence="1">
    <location>
        <begin position="333"/>
        <end position="411"/>
    </location>
</feature>
<feature type="compositionally biased region" description="Low complexity" evidence="1">
    <location>
        <begin position="347"/>
        <end position="357"/>
    </location>
</feature>
<dbReference type="AlphaFoldDB" id="B9G0N7"/>
<sequence>MRERRGGHRQTRGAPEAHARLPRHAPPAGGHGRGGRGQEGPIAIAAGHGRGHRGGGHGGPASPRHHLRGRGQAGPNSADHAASRGRGRRSGDATSASSRHGGGHADHAVRDVRRGGNVSTQQHHHRGRGQASPSSADHAASRGRGRCGGDANSSSPRVAGQASRFADHAASPGRGCGRWGWDSPLFVGGGARGVGVDLGLQARDGGTPNDGGHGAARGSERCGPPSASDQDSVPFVGTGARGVGVDLELQARGGRRPPRADRHREVWVPVLTTANANLDVRFWMPFVHDGRTLHQFVYIAGDVVHGVGEALLNGGGDLFFHGGDEGEAVAAAAHAPRPPARGGGGDQDAAVAGAADAPRPPAIGGGAVGREPGRRRIRRERNARRAALNDGGAEAPARAAAGVPAEADADLSPTNKKLQSLYSSLLKEKELIQELLQGLRGVEECARAQAESPNRETIRSIVSTVLSHLASYDRVDAEATELRAQLQHPVPRPPELDGHPRDSLPPSVTRRLSRD</sequence>
<feature type="compositionally biased region" description="Basic residues" evidence="1">
    <location>
        <begin position="373"/>
        <end position="384"/>
    </location>
</feature>
<feature type="compositionally biased region" description="Basic and acidic residues" evidence="1">
    <location>
        <begin position="103"/>
        <end position="114"/>
    </location>
</feature>
<dbReference type="EMBL" id="CM000145">
    <property type="protein sequence ID" value="EEE68604.1"/>
    <property type="molecule type" value="Genomic_DNA"/>
</dbReference>
<gene>
    <name evidence="2" type="ORF">OsJ_27138</name>
</gene>
<feature type="region of interest" description="Disordered" evidence="1">
    <location>
        <begin position="198"/>
        <end position="231"/>
    </location>
</feature>
<accession>B9G0N7</accession>
<feature type="compositionally biased region" description="Gly residues" evidence="1">
    <location>
        <begin position="29"/>
        <end position="38"/>
    </location>
</feature>
<reference evidence="2" key="1">
    <citation type="journal article" date="2005" name="PLoS Biol.">
        <title>The genomes of Oryza sativa: a history of duplications.</title>
        <authorList>
            <person name="Yu J."/>
            <person name="Wang J."/>
            <person name="Lin W."/>
            <person name="Li S."/>
            <person name="Li H."/>
            <person name="Zhou J."/>
            <person name="Ni P."/>
            <person name="Dong W."/>
            <person name="Hu S."/>
            <person name="Zeng C."/>
            <person name="Zhang J."/>
            <person name="Zhang Y."/>
            <person name="Li R."/>
            <person name="Xu Z."/>
            <person name="Li S."/>
            <person name="Li X."/>
            <person name="Zheng H."/>
            <person name="Cong L."/>
            <person name="Lin L."/>
            <person name="Yin J."/>
            <person name="Geng J."/>
            <person name="Li G."/>
            <person name="Shi J."/>
            <person name="Liu J."/>
            <person name="Lv H."/>
            <person name="Li J."/>
            <person name="Wang J."/>
            <person name="Deng Y."/>
            <person name="Ran L."/>
            <person name="Shi X."/>
            <person name="Wang X."/>
            <person name="Wu Q."/>
            <person name="Li C."/>
            <person name="Ren X."/>
            <person name="Wang J."/>
            <person name="Wang X."/>
            <person name="Li D."/>
            <person name="Liu D."/>
            <person name="Zhang X."/>
            <person name="Ji Z."/>
            <person name="Zhao W."/>
            <person name="Sun Y."/>
            <person name="Zhang Z."/>
            <person name="Bao J."/>
            <person name="Han Y."/>
            <person name="Dong L."/>
            <person name="Ji J."/>
            <person name="Chen P."/>
            <person name="Wu S."/>
            <person name="Liu J."/>
            <person name="Xiao Y."/>
            <person name="Bu D."/>
            <person name="Tan J."/>
            <person name="Yang L."/>
            <person name="Ye C."/>
            <person name="Zhang J."/>
            <person name="Xu J."/>
            <person name="Zhou Y."/>
            <person name="Yu Y."/>
            <person name="Zhang B."/>
            <person name="Zhuang S."/>
            <person name="Wei H."/>
            <person name="Liu B."/>
            <person name="Lei M."/>
            <person name="Yu H."/>
            <person name="Li Y."/>
            <person name="Xu H."/>
            <person name="Wei S."/>
            <person name="He X."/>
            <person name="Fang L."/>
            <person name="Zhang Z."/>
            <person name="Zhang Y."/>
            <person name="Huang X."/>
            <person name="Su Z."/>
            <person name="Tong W."/>
            <person name="Li J."/>
            <person name="Tong Z."/>
            <person name="Li S."/>
            <person name="Ye J."/>
            <person name="Wang L."/>
            <person name="Fang L."/>
            <person name="Lei T."/>
            <person name="Chen C."/>
            <person name="Chen H."/>
            <person name="Xu Z."/>
            <person name="Li H."/>
            <person name="Huang H."/>
            <person name="Zhang F."/>
            <person name="Xu H."/>
            <person name="Li N."/>
            <person name="Zhao C."/>
            <person name="Li S."/>
            <person name="Dong L."/>
            <person name="Huang Y."/>
            <person name="Li L."/>
            <person name="Xi Y."/>
            <person name="Qi Q."/>
            <person name="Li W."/>
            <person name="Zhang B."/>
            <person name="Hu W."/>
            <person name="Zhang Y."/>
            <person name="Tian X."/>
            <person name="Jiao Y."/>
            <person name="Liang X."/>
            <person name="Jin J."/>
            <person name="Gao L."/>
            <person name="Zheng W."/>
            <person name="Hao B."/>
            <person name="Liu S."/>
            <person name="Wang W."/>
            <person name="Yuan L."/>
            <person name="Cao M."/>
            <person name="McDermott J."/>
            <person name="Samudrala R."/>
            <person name="Wang J."/>
            <person name="Wong G.K."/>
            <person name="Yang H."/>
        </authorList>
    </citation>
    <scope>NUCLEOTIDE SEQUENCE [LARGE SCALE GENOMIC DNA]</scope>
</reference>
<dbReference type="Proteomes" id="UP000007752">
    <property type="component" value="Chromosome 8"/>
</dbReference>
<feature type="region of interest" description="Disordered" evidence="1">
    <location>
        <begin position="1"/>
        <end position="178"/>
    </location>
</feature>
<evidence type="ECO:0000256" key="1">
    <source>
        <dbReference type="SAM" id="MobiDB-lite"/>
    </source>
</evidence>
<feature type="compositionally biased region" description="Low complexity" evidence="1">
    <location>
        <begin position="390"/>
        <end position="406"/>
    </location>
</feature>
<evidence type="ECO:0000313" key="2">
    <source>
        <dbReference type="EMBL" id="EEE68604.1"/>
    </source>
</evidence>
<feature type="compositionally biased region" description="Basic residues" evidence="1">
    <location>
        <begin position="1"/>
        <end position="11"/>
    </location>
</feature>
<organism evidence="2">
    <name type="scientific">Oryza sativa subsp. japonica</name>
    <name type="common">Rice</name>
    <dbReference type="NCBI Taxonomy" id="39947"/>
    <lineage>
        <taxon>Eukaryota</taxon>
        <taxon>Viridiplantae</taxon>
        <taxon>Streptophyta</taxon>
        <taxon>Embryophyta</taxon>
        <taxon>Tracheophyta</taxon>
        <taxon>Spermatophyta</taxon>
        <taxon>Magnoliopsida</taxon>
        <taxon>Liliopsida</taxon>
        <taxon>Poales</taxon>
        <taxon>Poaceae</taxon>
        <taxon>BOP clade</taxon>
        <taxon>Oryzoideae</taxon>
        <taxon>Oryzeae</taxon>
        <taxon>Oryzinae</taxon>
        <taxon>Oryza</taxon>
        <taxon>Oryza sativa</taxon>
    </lineage>
</organism>
<protein>
    <submittedName>
        <fullName evidence="2">Uncharacterized protein</fullName>
    </submittedName>
</protein>
<name>B9G0N7_ORYSJ</name>
<reference evidence="2" key="2">
    <citation type="submission" date="2008-12" db="EMBL/GenBank/DDBJ databases">
        <title>Improved gene annotation of the rice (Oryza sativa) genomes.</title>
        <authorList>
            <person name="Wang J."/>
            <person name="Li R."/>
            <person name="Fan W."/>
            <person name="Huang Q."/>
            <person name="Zhang J."/>
            <person name="Zhou Y."/>
            <person name="Hu Y."/>
            <person name="Zi S."/>
            <person name="Li J."/>
            <person name="Ni P."/>
            <person name="Zheng H."/>
            <person name="Zhang Y."/>
            <person name="Zhao M."/>
            <person name="Hao Q."/>
            <person name="McDermott J."/>
            <person name="Samudrala R."/>
            <person name="Kristiansen K."/>
            <person name="Wong G.K.-S."/>
        </authorList>
    </citation>
    <scope>NUCLEOTIDE SEQUENCE</scope>
</reference>